<keyword evidence="2" id="KW-1185">Reference proteome</keyword>
<accession>A0A368XGT0</accession>
<dbReference type="AlphaFoldDB" id="A0A368XGT0"/>
<proteinExistence type="predicted"/>
<comment type="caution">
    <text evidence="1">The sequence shown here is derived from an EMBL/GenBank/DDBJ whole genome shotgun (WGS) entry which is preliminary data.</text>
</comment>
<dbReference type="OrthoDB" id="8795535at2"/>
<protein>
    <submittedName>
        <fullName evidence="1">Uncharacterized protein</fullName>
    </submittedName>
</protein>
<organism evidence="1 2">
    <name type="scientific">Pseudorhodoferax soli</name>
    <dbReference type="NCBI Taxonomy" id="545864"/>
    <lineage>
        <taxon>Bacteria</taxon>
        <taxon>Pseudomonadati</taxon>
        <taxon>Pseudomonadota</taxon>
        <taxon>Betaproteobacteria</taxon>
        <taxon>Burkholderiales</taxon>
        <taxon>Comamonadaceae</taxon>
    </lineage>
</organism>
<name>A0A368XGT0_9BURK</name>
<sequence length="99" mass="11124">MSEIERLAVQVVDSWERGDLAAAVRELACHLDMLRDDRLRYKSQIEAARSTYAIPSDNDIEVDEDAIVAATDDGCWVSAWVMVREDDTEDSQGAEVQHV</sequence>
<evidence type="ECO:0000313" key="1">
    <source>
        <dbReference type="EMBL" id="RCW66228.1"/>
    </source>
</evidence>
<dbReference type="RefSeq" id="WP_114471585.1">
    <property type="nucleotide sequence ID" value="NZ_QPJK01000011.1"/>
</dbReference>
<dbReference type="Proteomes" id="UP000252884">
    <property type="component" value="Unassembled WGS sequence"/>
</dbReference>
<gene>
    <name evidence="1" type="ORF">DES41_111186</name>
</gene>
<evidence type="ECO:0000313" key="2">
    <source>
        <dbReference type="Proteomes" id="UP000252884"/>
    </source>
</evidence>
<reference evidence="1 2" key="1">
    <citation type="submission" date="2018-07" db="EMBL/GenBank/DDBJ databases">
        <title>Genomic Encyclopedia of Type Strains, Phase IV (KMG-IV): sequencing the most valuable type-strain genomes for metagenomic binning, comparative biology and taxonomic classification.</title>
        <authorList>
            <person name="Goeker M."/>
        </authorList>
    </citation>
    <scope>NUCLEOTIDE SEQUENCE [LARGE SCALE GENOMIC DNA]</scope>
    <source>
        <strain evidence="1 2">DSM 21634</strain>
    </source>
</reference>
<dbReference type="EMBL" id="QPJK01000011">
    <property type="protein sequence ID" value="RCW66228.1"/>
    <property type="molecule type" value="Genomic_DNA"/>
</dbReference>